<reference evidence="1 2" key="1">
    <citation type="submission" date="2017-03" db="EMBL/GenBank/DDBJ databases">
        <title>Genome of the blue death feigning beetle - Asbolus verrucosus.</title>
        <authorList>
            <person name="Rider S.D."/>
        </authorList>
    </citation>
    <scope>NUCLEOTIDE SEQUENCE [LARGE SCALE GENOMIC DNA]</scope>
    <source>
        <strain evidence="1">Butters</strain>
        <tissue evidence="1">Head and leg muscle</tissue>
    </source>
</reference>
<comment type="caution">
    <text evidence="1">The sequence shown here is derived from an EMBL/GenBank/DDBJ whole genome shotgun (WGS) entry which is preliminary data.</text>
</comment>
<protein>
    <submittedName>
        <fullName evidence="1">Uncharacterized protein</fullName>
    </submittedName>
</protein>
<dbReference type="Proteomes" id="UP000292052">
    <property type="component" value="Unassembled WGS sequence"/>
</dbReference>
<accession>A0A482VV90</accession>
<gene>
    <name evidence="1" type="ORF">BDFB_000144</name>
</gene>
<name>A0A482VV90_ASBVE</name>
<dbReference type="EMBL" id="QDEB01063094">
    <property type="protein sequence ID" value="RZC36338.1"/>
    <property type="molecule type" value="Genomic_DNA"/>
</dbReference>
<evidence type="ECO:0000313" key="1">
    <source>
        <dbReference type="EMBL" id="RZC36338.1"/>
    </source>
</evidence>
<evidence type="ECO:0000313" key="2">
    <source>
        <dbReference type="Proteomes" id="UP000292052"/>
    </source>
</evidence>
<dbReference type="AlphaFoldDB" id="A0A482VV90"/>
<sequence length="276" mass="31633">MRDAAILAQALAVEMLNVKQSIIPQFVIVCKDSLEILSQDVKKLSSWKNLNTLVIHRHVEAMPYLYQNEKEIHVIHHLADLTVNVKYLMVMPVTSLIIIQSVAVCQDSKEILSSDASQWKNLLLLHQVEILAFHLLAVLIRNVELLVHNPHVLVYLITLAGRLTVDQNLNIHQYVNVKSVTLVIRLLVVHHNLQLHLNPLILVIHPHAELMQFVKNVTTQDLVLVYLNISEILIQDVDQNVSSIQTVLEIKLFCMKNLKLNLVNHHRVVRTVNVEW</sequence>
<organism evidence="1 2">
    <name type="scientific">Asbolus verrucosus</name>
    <name type="common">Desert ironclad beetle</name>
    <dbReference type="NCBI Taxonomy" id="1661398"/>
    <lineage>
        <taxon>Eukaryota</taxon>
        <taxon>Metazoa</taxon>
        <taxon>Ecdysozoa</taxon>
        <taxon>Arthropoda</taxon>
        <taxon>Hexapoda</taxon>
        <taxon>Insecta</taxon>
        <taxon>Pterygota</taxon>
        <taxon>Neoptera</taxon>
        <taxon>Endopterygota</taxon>
        <taxon>Coleoptera</taxon>
        <taxon>Polyphaga</taxon>
        <taxon>Cucujiformia</taxon>
        <taxon>Tenebrionidae</taxon>
        <taxon>Pimeliinae</taxon>
        <taxon>Asbolus</taxon>
    </lineage>
</organism>
<keyword evidence="2" id="KW-1185">Reference proteome</keyword>
<proteinExistence type="predicted"/>